<sequence>MIIFLIQYVTSIKHNVLLADQIESGFSTLNQTRLGFSFYMEVAAMCVLLIPSTLMFLTADKSRRRRVEKQIPVDNTVFMY</sequence>
<dbReference type="STRING" id="6265.A0A0B2VWM1"/>
<keyword evidence="3" id="KW-1185">Reference proteome</keyword>
<evidence type="ECO:0000313" key="3">
    <source>
        <dbReference type="Proteomes" id="UP000031036"/>
    </source>
</evidence>
<evidence type="ECO:0000256" key="1">
    <source>
        <dbReference type="SAM" id="Phobius"/>
    </source>
</evidence>
<feature type="transmembrane region" description="Helical" evidence="1">
    <location>
        <begin position="36"/>
        <end position="59"/>
    </location>
</feature>
<keyword evidence="1" id="KW-0472">Membrane</keyword>
<comment type="caution">
    <text evidence="2">The sequence shown here is derived from an EMBL/GenBank/DDBJ whole genome shotgun (WGS) entry which is preliminary data.</text>
</comment>
<dbReference type="EMBL" id="JPKZ01000735">
    <property type="protein sequence ID" value="KHN85732.1"/>
    <property type="molecule type" value="Genomic_DNA"/>
</dbReference>
<proteinExistence type="predicted"/>
<organism evidence="2 3">
    <name type="scientific">Toxocara canis</name>
    <name type="common">Canine roundworm</name>
    <dbReference type="NCBI Taxonomy" id="6265"/>
    <lineage>
        <taxon>Eukaryota</taxon>
        <taxon>Metazoa</taxon>
        <taxon>Ecdysozoa</taxon>
        <taxon>Nematoda</taxon>
        <taxon>Chromadorea</taxon>
        <taxon>Rhabditida</taxon>
        <taxon>Spirurina</taxon>
        <taxon>Ascaridomorpha</taxon>
        <taxon>Ascaridoidea</taxon>
        <taxon>Toxocaridae</taxon>
        <taxon>Toxocara</taxon>
    </lineage>
</organism>
<evidence type="ECO:0000313" key="2">
    <source>
        <dbReference type="EMBL" id="KHN85732.1"/>
    </source>
</evidence>
<gene>
    <name evidence="2" type="ORF">Tcan_02763</name>
</gene>
<accession>A0A0B2VWM1</accession>
<keyword evidence="1" id="KW-1133">Transmembrane helix</keyword>
<dbReference type="AlphaFoldDB" id="A0A0B2VWM1"/>
<name>A0A0B2VWM1_TOXCA</name>
<dbReference type="Proteomes" id="UP000031036">
    <property type="component" value="Unassembled WGS sequence"/>
</dbReference>
<reference evidence="2 3" key="1">
    <citation type="submission" date="2014-11" db="EMBL/GenBank/DDBJ databases">
        <title>Genetic blueprint of the zoonotic pathogen Toxocara canis.</title>
        <authorList>
            <person name="Zhu X.-Q."/>
            <person name="Korhonen P.K."/>
            <person name="Cai H."/>
            <person name="Young N.D."/>
            <person name="Nejsum P."/>
            <person name="von Samson-Himmelstjerna G."/>
            <person name="Boag P.R."/>
            <person name="Tan P."/>
            <person name="Li Q."/>
            <person name="Min J."/>
            <person name="Yang Y."/>
            <person name="Wang X."/>
            <person name="Fang X."/>
            <person name="Hall R.S."/>
            <person name="Hofmann A."/>
            <person name="Sternberg P.W."/>
            <person name="Jex A.R."/>
            <person name="Gasser R.B."/>
        </authorList>
    </citation>
    <scope>NUCLEOTIDE SEQUENCE [LARGE SCALE GENOMIC DNA]</scope>
    <source>
        <strain evidence="2">PN_DK_2014</strain>
    </source>
</reference>
<protein>
    <submittedName>
        <fullName evidence="2">Uncharacterized protein</fullName>
    </submittedName>
</protein>
<keyword evidence="1" id="KW-0812">Transmembrane</keyword>